<accession>A0A317DL43</accession>
<sequence>MSHYNGLVNDVETSPPQEQYMAEPPDRPLAGSSHELPVPPALTACARTDREIRPHPATGALEVITEQALTP</sequence>
<reference evidence="2 3" key="1">
    <citation type="submission" date="2018-05" db="EMBL/GenBank/DDBJ databases">
        <title>Micromonosporas from Atacama Desert.</title>
        <authorList>
            <person name="Carro L."/>
            <person name="Golinska P."/>
            <person name="Klenk H.-P."/>
            <person name="Goodfellow M."/>
        </authorList>
    </citation>
    <scope>NUCLEOTIDE SEQUENCE [LARGE SCALE GENOMIC DNA]</scope>
    <source>
        <strain evidence="2 3">4G51</strain>
    </source>
</reference>
<evidence type="ECO:0000256" key="1">
    <source>
        <dbReference type="SAM" id="MobiDB-lite"/>
    </source>
</evidence>
<evidence type="ECO:0000313" key="3">
    <source>
        <dbReference type="Proteomes" id="UP000246050"/>
    </source>
</evidence>
<dbReference type="AlphaFoldDB" id="A0A317DL43"/>
<feature type="region of interest" description="Disordered" evidence="1">
    <location>
        <begin position="1"/>
        <end position="39"/>
    </location>
</feature>
<name>A0A317DL43_9ACTN</name>
<comment type="caution">
    <text evidence="2">The sequence shown here is derived from an EMBL/GenBank/DDBJ whole genome shotgun (WGS) entry which is preliminary data.</text>
</comment>
<protein>
    <submittedName>
        <fullName evidence="2">Uncharacterized protein</fullName>
    </submittedName>
</protein>
<proteinExistence type="predicted"/>
<dbReference type="EMBL" id="QGKS01000187">
    <property type="protein sequence ID" value="PWR15328.1"/>
    <property type="molecule type" value="Genomic_DNA"/>
</dbReference>
<dbReference type="Proteomes" id="UP000246050">
    <property type="component" value="Unassembled WGS sequence"/>
</dbReference>
<evidence type="ECO:0000313" key="2">
    <source>
        <dbReference type="EMBL" id="PWR15328.1"/>
    </source>
</evidence>
<feature type="region of interest" description="Disordered" evidence="1">
    <location>
        <begin position="52"/>
        <end position="71"/>
    </location>
</feature>
<organism evidence="2 3">
    <name type="scientific">Micromonospora sicca</name>
    <dbReference type="NCBI Taxonomy" id="2202420"/>
    <lineage>
        <taxon>Bacteria</taxon>
        <taxon>Bacillati</taxon>
        <taxon>Actinomycetota</taxon>
        <taxon>Actinomycetes</taxon>
        <taxon>Micromonosporales</taxon>
        <taxon>Micromonosporaceae</taxon>
        <taxon>Micromonospora</taxon>
    </lineage>
</organism>
<gene>
    <name evidence="2" type="ORF">DKT69_11250</name>
</gene>